<organism evidence="2 4">
    <name type="scientific">Holdemania massiliensis</name>
    <dbReference type="NCBI Taxonomy" id="1468449"/>
    <lineage>
        <taxon>Bacteria</taxon>
        <taxon>Bacillati</taxon>
        <taxon>Bacillota</taxon>
        <taxon>Erysipelotrichia</taxon>
        <taxon>Erysipelotrichales</taxon>
        <taxon>Erysipelotrichaceae</taxon>
        <taxon>Holdemania</taxon>
    </lineage>
</organism>
<dbReference type="RefSeq" id="WP_154240167.1">
    <property type="nucleotide sequence ID" value="NZ_CALJPI010000174.1"/>
</dbReference>
<proteinExistence type="predicted"/>
<evidence type="ECO:0000256" key="1">
    <source>
        <dbReference type="SAM" id="MobiDB-lite"/>
    </source>
</evidence>
<name>A0A6N7SB33_9FIRM</name>
<protein>
    <submittedName>
        <fullName evidence="2">Uncharacterized protein</fullName>
    </submittedName>
</protein>
<feature type="region of interest" description="Disordered" evidence="1">
    <location>
        <begin position="1"/>
        <end position="31"/>
    </location>
</feature>
<sequence>MKELRGQSFAGMKKSERRGRKEGLQQGKLEGKQEGLQQGILISKIHLIRKKMAKGKTAEAIAEDLEEETALIQKILNLIQLHSDFSDYQIAKASNQE</sequence>
<comment type="caution">
    <text evidence="2">The sequence shown here is derived from an EMBL/GenBank/DDBJ whole genome shotgun (WGS) entry which is preliminary data.</text>
</comment>
<accession>A0A6N7SB33</accession>
<evidence type="ECO:0000313" key="4">
    <source>
        <dbReference type="Proteomes" id="UP000433575"/>
    </source>
</evidence>
<dbReference type="Proteomes" id="UP000433575">
    <property type="component" value="Unassembled WGS sequence"/>
</dbReference>
<gene>
    <name evidence="3" type="ORF">GKD88_15385</name>
    <name evidence="2" type="ORF">GKE08_15715</name>
</gene>
<feature type="compositionally biased region" description="Basic and acidic residues" evidence="1">
    <location>
        <begin position="19"/>
        <end position="31"/>
    </location>
</feature>
<evidence type="ECO:0000313" key="2">
    <source>
        <dbReference type="EMBL" id="MSA90778.1"/>
    </source>
</evidence>
<dbReference type="Proteomes" id="UP000480929">
    <property type="component" value="Unassembled WGS sequence"/>
</dbReference>
<dbReference type="EMBL" id="WKPI01000036">
    <property type="protein sequence ID" value="MSC34508.1"/>
    <property type="molecule type" value="Genomic_DNA"/>
</dbReference>
<evidence type="ECO:0000313" key="5">
    <source>
        <dbReference type="Proteomes" id="UP000480929"/>
    </source>
</evidence>
<reference evidence="4 5" key="1">
    <citation type="journal article" date="2019" name="Nat. Med.">
        <title>A library of human gut bacterial isolates paired with longitudinal multiomics data enables mechanistic microbiome research.</title>
        <authorList>
            <person name="Poyet M."/>
            <person name="Groussin M."/>
            <person name="Gibbons S.M."/>
            <person name="Avila-Pacheco J."/>
            <person name="Jiang X."/>
            <person name="Kearney S.M."/>
            <person name="Perrotta A.R."/>
            <person name="Berdy B."/>
            <person name="Zhao S."/>
            <person name="Lieberman T.D."/>
            <person name="Swanson P.K."/>
            <person name="Smith M."/>
            <person name="Roesemann S."/>
            <person name="Alexander J.E."/>
            <person name="Rich S.A."/>
            <person name="Livny J."/>
            <person name="Vlamakis H."/>
            <person name="Clish C."/>
            <person name="Bullock K."/>
            <person name="Deik A."/>
            <person name="Scott J."/>
            <person name="Pierce K.A."/>
            <person name="Xavier R.J."/>
            <person name="Alm E.J."/>
        </authorList>
    </citation>
    <scope>NUCLEOTIDE SEQUENCE [LARGE SCALE GENOMIC DNA]</scope>
    <source>
        <strain evidence="2 4">BIOML-A4</strain>
        <strain evidence="3 5">BIOML-A5</strain>
    </source>
</reference>
<keyword evidence="5" id="KW-1185">Reference proteome</keyword>
<dbReference type="AlphaFoldDB" id="A0A6N7SB33"/>
<evidence type="ECO:0000313" key="3">
    <source>
        <dbReference type="EMBL" id="MSC34508.1"/>
    </source>
</evidence>
<dbReference type="EMBL" id="WKPJ01000034">
    <property type="protein sequence ID" value="MSA90778.1"/>
    <property type="molecule type" value="Genomic_DNA"/>
</dbReference>